<evidence type="ECO:0000256" key="8">
    <source>
        <dbReference type="SAM" id="Phobius"/>
    </source>
</evidence>
<feature type="transmembrane region" description="Helical" evidence="8">
    <location>
        <begin position="347"/>
        <end position="367"/>
    </location>
</feature>
<feature type="transmembrane region" description="Helical" evidence="8">
    <location>
        <begin position="415"/>
        <end position="438"/>
    </location>
</feature>
<feature type="transmembrane region" description="Helical" evidence="8">
    <location>
        <begin position="189"/>
        <end position="222"/>
    </location>
</feature>
<dbReference type="RefSeq" id="WP_284056993.1">
    <property type="nucleotide sequence ID" value="NZ_JAMSLR010000005.1"/>
</dbReference>
<evidence type="ECO:0000256" key="7">
    <source>
        <dbReference type="ARBA" id="ARBA00023136"/>
    </source>
</evidence>
<protein>
    <submittedName>
        <fullName evidence="10">Glycosyltransferase family 39 protein</fullName>
        <ecNumber evidence="10">2.4.-.-</ecNumber>
    </submittedName>
</protein>
<dbReference type="GO" id="GO:0016763">
    <property type="term" value="F:pentosyltransferase activity"/>
    <property type="evidence" value="ECO:0007669"/>
    <property type="project" value="TreeGrafter"/>
</dbReference>
<dbReference type="Pfam" id="PF13231">
    <property type="entry name" value="PMT_2"/>
    <property type="match status" value="1"/>
</dbReference>
<comment type="subcellular location">
    <subcellularLocation>
        <location evidence="1">Cell membrane</location>
        <topology evidence="1">Multi-pass membrane protein</topology>
    </subcellularLocation>
</comment>
<evidence type="ECO:0000259" key="9">
    <source>
        <dbReference type="Pfam" id="PF13231"/>
    </source>
</evidence>
<evidence type="ECO:0000313" key="11">
    <source>
        <dbReference type="Proteomes" id="UP001165306"/>
    </source>
</evidence>
<dbReference type="PANTHER" id="PTHR33908:SF11">
    <property type="entry name" value="MEMBRANE PROTEIN"/>
    <property type="match status" value="1"/>
</dbReference>
<sequence length="536" mass="57795">MMPVRRQLLAEPVAPSTDPAAQPGLLAAGLCLWATLVAAWVATAIFERLPHVEDEVAFLFQARTFAAGTLVAPAPALPEFFSIPFVIVRDGEWFGKYPPGYPLALALGVLAGQPWLVNPIAAGLAVALVYRLGRRIYDSVTGLLAALLLATSPFLLIQAGSFLSHVVCLVWTLLFLVGFEAARRRGSPALGLAAGAALGMLLLSRPLTAVGISAPFALWAGIESLRYPVRLRVYGPMAGAALAFSGLLLGYNWLTTGHPLRFAYELWWSFDRVGFGPGAGPGGGHTLQGGWINTRFNLKELETYLFGWPFRLSLVPAILAVLVALARAVVAAARAEAGEEWPALGEAIAWDLALGGLALGLIAVHLAYWTSGQMYGPRYYFEATGGLALLAARGLRQADGWFGWAARRALGDSRFGRVLSAGLPVVLLVLLIGYGLFWTAPRWFVSYRGWYGITADGLRAVEAARLDNAVVFVRAQYWTDYAPFFAQNSPLLDGRVVYALDLGDARNRLLAEQYPGRAFYAWRDGALVPLDPGAIR</sequence>
<gene>
    <name evidence="10" type="ORF">NET02_08645</name>
</gene>
<evidence type="ECO:0000313" key="10">
    <source>
        <dbReference type="EMBL" id="MCM8749211.1"/>
    </source>
</evidence>
<evidence type="ECO:0000256" key="5">
    <source>
        <dbReference type="ARBA" id="ARBA00022692"/>
    </source>
</evidence>
<feature type="transmembrane region" description="Helical" evidence="8">
    <location>
        <begin position="234"/>
        <end position="254"/>
    </location>
</feature>
<dbReference type="InterPro" id="IPR038731">
    <property type="entry name" value="RgtA/B/C-like"/>
</dbReference>
<dbReference type="EC" id="2.4.-.-" evidence="10"/>
<evidence type="ECO:0000256" key="1">
    <source>
        <dbReference type="ARBA" id="ARBA00004651"/>
    </source>
</evidence>
<organism evidence="10 11">
    <name type="scientific">Thermalbibacter longus</name>
    <dbReference type="NCBI Taxonomy" id="2951981"/>
    <lineage>
        <taxon>Bacteria</taxon>
        <taxon>Pseudomonadati</taxon>
        <taxon>Thermomicrobiota</taxon>
        <taxon>Thermomicrobia</taxon>
        <taxon>Thermomicrobiales</taxon>
        <taxon>Thermomicrobiaceae</taxon>
        <taxon>Thermalbibacter</taxon>
    </lineage>
</organism>
<proteinExistence type="predicted"/>
<evidence type="ECO:0000256" key="4">
    <source>
        <dbReference type="ARBA" id="ARBA00022679"/>
    </source>
</evidence>
<evidence type="ECO:0000256" key="2">
    <source>
        <dbReference type="ARBA" id="ARBA00022475"/>
    </source>
</evidence>
<evidence type="ECO:0000256" key="3">
    <source>
        <dbReference type="ARBA" id="ARBA00022676"/>
    </source>
</evidence>
<dbReference type="InterPro" id="IPR050297">
    <property type="entry name" value="LipidA_mod_glycosyltrf_83"/>
</dbReference>
<keyword evidence="11" id="KW-1185">Reference proteome</keyword>
<dbReference type="AlphaFoldDB" id="A0AA41WGX6"/>
<dbReference type="EMBL" id="JAMSLR010000005">
    <property type="protein sequence ID" value="MCM8749211.1"/>
    <property type="molecule type" value="Genomic_DNA"/>
</dbReference>
<keyword evidence="4 10" id="KW-0808">Transferase</keyword>
<feature type="transmembrane region" description="Helical" evidence="8">
    <location>
        <begin position="136"/>
        <end position="156"/>
    </location>
</feature>
<feature type="transmembrane region" description="Helical" evidence="8">
    <location>
        <begin position="25"/>
        <end position="46"/>
    </location>
</feature>
<comment type="caution">
    <text evidence="10">The sequence shown here is derived from an EMBL/GenBank/DDBJ whole genome shotgun (WGS) entry which is preliminary data.</text>
</comment>
<reference evidence="10" key="1">
    <citation type="submission" date="2022-06" db="EMBL/GenBank/DDBJ databases">
        <title>CFH 74404 Thermomicrobiaceae sp.</title>
        <authorList>
            <person name="Ming H."/>
            <person name="Li W.-J."/>
            <person name="Zhao Z."/>
        </authorList>
    </citation>
    <scope>NUCLEOTIDE SEQUENCE</scope>
    <source>
        <strain evidence="10">CFH 74404</strain>
    </source>
</reference>
<dbReference type="GO" id="GO:0009103">
    <property type="term" value="P:lipopolysaccharide biosynthetic process"/>
    <property type="evidence" value="ECO:0007669"/>
    <property type="project" value="UniProtKB-ARBA"/>
</dbReference>
<feature type="transmembrane region" description="Helical" evidence="8">
    <location>
        <begin position="314"/>
        <end position="335"/>
    </location>
</feature>
<feature type="domain" description="Glycosyltransferase RgtA/B/C/D-like" evidence="9">
    <location>
        <begin position="116"/>
        <end position="242"/>
    </location>
</feature>
<evidence type="ECO:0000256" key="6">
    <source>
        <dbReference type="ARBA" id="ARBA00022989"/>
    </source>
</evidence>
<keyword evidence="5 8" id="KW-0812">Transmembrane</keyword>
<name>A0AA41WGX6_9BACT</name>
<keyword evidence="6 8" id="KW-1133">Transmembrane helix</keyword>
<keyword evidence="2" id="KW-1003">Cell membrane</keyword>
<feature type="transmembrane region" description="Helical" evidence="8">
    <location>
        <begin position="101"/>
        <end position="129"/>
    </location>
</feature>
<accession>A0AA41WGX6</accession>
<dbReference type="Proteomes" id="UP001165306">
    <property type="component" value="Unassembled WGS sequence"/>
</dbReference>
<dbReference type="GO" id="GO:0005886">
    <property type="term" value="C:plasma membrane"/>
    <property type="evidence" value="ECO:0007669"/>
    <property type="project" value="UniProtKB-SubCell"/>
</dbReference>
<keyword evidence="3 10" id="KW-0328">Glycosyltransferase</keyword>
<keyword evidence="7 8" id="KW-0472">Membrane</keyword>
<feature type="transmembrane region" description="Helical" evidence="8">
    <location>
        <begin position="58"/>
        <end position="81"/>
    </location>
</feature>
<dbReference type="PANTHER" id="PTHR33908">
    <property type="entry name" value="MANNOSYLTRANSFERASE YKCB-RELATED"/>
    <property type="match status" value="1"/>
</dbReference>
<feature type="transmembrane region" description="Helical" evidence="8">
    <location>
        <begin position="162"/>
        <end position="182"/>
    </location>
</feature>